<dbReference type="EMBL" id="KV700115">
    <property type="protein sequence ID" value="OCF51821.1"/>
    <property type="molecule type" value="Genomic_DNA"/>
</dbReference>
<dbReference type="KEGG" id="kpin:30170906"/>
<evidence type="ECO:0000313" key="4">
    <source>
        <dbReference type="Proteomes" id="UP000094020"/>
    </source>
</evidence>
<organism evidence="2">
    <name type="scientific">Kwoniella pini CBS 10737</name>
    <dbReference type="NCBI Taxonomy" id="1296096"/>
    <lineage>
        <taxon>Eukaryota</taxon>
        <taxon>Fungi</taxon>
        <taxon>Dikarya</taxon>
        <taxon>Basidiomycota</taxon>
        <taxon>Agaricomycotina</taxon>
        <taxon>Tremellomycetes</taxon>
        <taxon>Tremellales</taxon>
        <taxon>Cryptococcaceae</taxon>
        <taxon>Kwoniella</taxon>
    </lineage>
</organism>
<protein>
    <recommendedName>
        <fullName evidence="1">Glutamyl-tRNA amidotransferase complex subunit Gta3 domain-containing protein</fullName>
    </recommendedName>
</protein>
<evidence type="ECO:0000259" key="1">
    <source>
        <dbReference type="Pfam" id="PF20978"/>
    </source>
</evidence>
<dbReference type="GeneID" id="30170906"/>
<dbReference type="EMBL" id="CP144524">
    <property type="protein sequence ID" value="WWC71045.1"/>
    <property type="molecule type" value="Genomic_DNA"/>
</dbReference>
<dbReference type="AlphaFoldDB" id="A0A1B9I8U4"/>
<gene>
    <name evidence="2" type="ORF">I206_02537</name>
    <name evidence="3" type="ORF">I206_104998</name>
</gene>
<name>A0A1B9I8U4_9TREE</name>
<reference evidence="3" key="4">
    <citation type="submission" date="2024-02" db="EMBL/GenBank/DDBJ databases">
        <title>Comparative genomics of Cryptococcus and Kwoniella reveals pathogenesis evolution and contrasting modes of karyotype evolution via chromosome fusion or intercentromeric recombination.</title>
        <authorList>
            <person name="Coelho M.A."/>
            <person name="David-Palma M."/>
            <person name="Shea T."/>
            <person name="Bowers K."/>
            <person name="McGinley-Smith S."/>
            <person name="Mohammad A.W."/>
            <person name="Gnirke A."/>
            <person name="Yurkov A.M."/>
            <person name="Nowrousian M."/>
            <person name="Sun S."/>
            <person name="Cuomo C.A."/>
            <person name="Heitman J."/>
        </authorList>
    </citation>
    <scope>NUCLEOTIDE SEQUENCE</scope>
    <source>
        <strain evidence="3">CBS 10737</strain>
    </source>
</reference>
<dbReference type="OrthoDB" id="5522061at2759"/>
<reference evidence="2" key="1">
    <citation type="submission" date="2013-07" db="EMBL/GenBank/DDBJ databases">
        <title>The Genome Sequence of Cryptococcus pinus CBS10737.</title>
        <authorList>
            <consortium name="The Broad Institute Genome Sequencing Platform"/>
            <person name="Cuomo C."/>
            <person name="Litvintseva A."/>
            <person name="Chen Y."/>
            <person name="Heitman J."/>
            <person name="Sun S."/>
            <person name="Springer D."/>
            <person name="Dromer F."/>
            <person name="Young S.K."/>
            <person name="Zeng Q."/>
            <person name="Gargeya S."/>
            <person name="Fitzgerald M."/>
            <person name="Abouelleil A."/>
            <person name="Alvarado L."/>
            <person name="Berlin A.M."/>
            <person name="Chapman S.B."/>
            <person name="Dewar J."/>
            <person name="Goldberg J."/>
            <person name="Griggs A."/>
            <person name="Gujja S."/>
            <person name="Hansen M."/>
            <person name="Howarth C."/>
            <person name="Imamovic A."/>
            <person name="Larimer J."/>
            <person name="McCowan C."/>
            <person name="Murphy C."/>
            <person name="Pearson M."/>
            <person name="Priest M."/>
            <person name="Roberts A."/>
            <person name="Saif S."/>
            <person name="Shea T."/>
            <person name="Sykes S."/>
            <person name="Wortman J."/>
            <person name="Nusbaum C."/>
            <person name="Birren B."/>
        </authorList>
    </citation>
    <scope>NUCLEOTIDE SEQUENCE [LARGE SCALE GENOMIC DNA]</scope>
    <source>
        <strain evidence="2">CBS 10737</strain>
    </source>
</reference>
<dbReference type="RefSeq" id="XP_019013040.1">
    <property type="nucleotide sequence ID" value="XM_019154300.1"/>
</dbReference>
<reference evidence="2" key="3">
    <citation type="submission" date="2016-07" db="EMBL/GenBank/DDBJ databases">
        <title>Evolution of pathogenesis and genome organization in the Tremellales.</title>
        <authorList>
            <person name="Cuomo C."/>
            <person name="Litvintseva A."/>
            <person name="Heitman J."/>
            <person name="Chen Y."/>
            <person name="Sun S."/>
            <person name="Springer D."/>
            <person name="Dromer F."/>
            <person name="Young S."/>
            <person name="Zeng Q."/>
            <person name="Chapman S."/>
            <person name="Gujja S."/>
            <person name="Saif S."/>
            <person name="Birren B."/>
        </authorList>
    </citation>
    <scope>NUCLEOTIDE SEQUENCE</scope>
    <source>
        <strain evidence="2">CBS 10737</strain>
    </source>
</reference>
<evidence type="ECO:0000313" key="3">
    <source>
        <dbReference type="EMBL" id="WWC71045.1"/>
    </source>
</evidence>
<reference evidence="3" key="2">
    <citation type="submission" date="2013-07" db="EMBL/GenBank/DDBJ databases">
        <authorList>
            <consortium name="The Broad Institute Genome Sequencing Platform"/>
            <person name="Cuomo C."/>
            <person name="Litvintseva A."/>
            <person name="Chen Y."/>
            <person name="Heitman J."/>
            <person name="Sun S."/>
            <person name="Springer D."/>
            <person name="Dromer F."/>
            <person name="Young S.K."/>
            <person name="Zeng Q."/>
            <person name="Gargeya S."/>
            <person name="Fitzgerald M."/>
            <person name="Abouelleil A."/>
            <person name="Alvarado L."/>
            <person name="Berlin A.M."/>
            <person name="Chapman S.B."/>
            <person name="Dewar J."/>
            <person name="Goldberg J."/>
            <person name="Griggs A."/>
            <person name="Gujja S."/>
            <person name="Hansen M."/>
            <person name="Howarth C."/>
            <person name="Imamovic A."/>
            <person name="Larimer J."/>
            <person name="McCowan C."/>
            <person name="Murphy C."/>
            <person name="Pearson M."/>
            <person name="Priest M."/>
            <person name="Roberts A."/>
            <person name="Saif S."/>
            <person name="Shea T."/>
            <person name="Sykes S."/>
            <person name="Wortman J."/>
            <person name="Nusbaum C."/>
            <person name="Birren B."/>
        </authorList>
    </citation>
    <scope>NUCLEOTIDE SEQUENCE</scope>
    <source>
        <strain evidence="3">CBS 10737</strain>
    </source>
</reference>
<dbReference type="Pfam" id="PF20978">
    <property type="entry name" value="Gta3"/>
    <property type="match status" value="1"/>
</dbReference>
<evidence type="ECO:0000313" key="2">
    <source>
        <dbReference type="EMBL" id="OCF51821.1"/>
    </source>
</evidence>
<dbReference type="Proteomes" id="UP000094020">
    <property type="component" value="Chromosome 6"/>
</dbReference>
<dbReference type="InterPro" id="IPR049545">
    <property type="entry name" value="Gta3_dom"/>
</dbReference>
<keyword evidence="4" id="KW-1185">Reference proteome</keyword>
<sequence length="183" mass="21219">MSSSLSSYSKLFVLRNIFQRILPITQKLNIRLFSSSQFFYQKINSNDEIKLSMEDINDKSNIKKINREQLLKLHNLSALNPPLKNSKEEKELMDELSDLINFMNQLKDVKLPSSFDERSELLTYGMSEVIISKESLNQLDQLKSNSTSQDVIKEEGKEKSGKELLNWSTNRLGDYYASRIKKS</sequence>
<accession>A0A1B9I8U4</accession>
<proteinExistence type="predicted"/>
<feature type="domain" description="Glutamyl-tRNA amidotransferase complex subunit Gta3" evidence="1">
    <location>
        <begin position="61"/>
        <end position="110"/>
    </location>
</feature>